<dbReference type="EC" id="3.2.2.27" evidence="8 10"/>
<evidence type="ECO:0000256" key="1">
    <source>
        <dbReference type="ARBA" id="ARBA00002631"/>
    </source>
</evidence>
<dbReference type="NCBIfam" id="NF003592">
    <property type="entry name" value="PRK05254.1-5"/>
    <property type="match status" value="1"/>
</dbReference>
<comment type="subcellular location">
    <subcellularLocation>
        <location evidence="2">Cytoplasm</location>
    </subcellularLocation>
    <subcellularLocation>
        <location evidence="8">Mitochondrion</location>
    </subcellularLocation>
    <subcellularLocation>
        <location evidence="8">Nucleus</location>
    </subcellularLocation>
</comment>
<dbReference type="InterPro" id="IPR018085">
    <property type="entry name" value="Ura-DNA_Glyclase_AS"/>
</dbReference>
<dbReference type="PANTHER" id="PTHR11264:SF0">
    <property type="entry name" value="URACIL-DNA GLYCOSYLASE"/>
    <property type="match status" value="1"/>
</dbReference>
<dbReference type="KEGG" id="pti:PHATRDRAFT_12267"/>
<dbReference type="NCBIfam" id="NF003588">
    <property type="entry name" value="PRK05254.1-1"/>
    <property type="match status" value="1"/>
</dbReference>
<dbReference type="CDD" id="cd10027">
    <property type="entry name" value="UDG-F1-like"/>
    <property type="match status" value="1"/>
</dbReference>
<reference evidence="13" key="2">
    <citation type="submission" date="2008-08" db="EMBL/GenBank/DDBJ databases">
        <authorList>
            <consortium name="Diatom Consortium"/>
            <person name="Grigoriev I."/>
            <person name="Grimwood J."/>
            <person name="Kuo A."/>
            <person name="Otillar R.P."/>
            <person name="Salamov A."/>
            <person name="Detter J.C."/>
            <person name="Lindquist E."/>
            <person name="Shapiro H."/>
            <person name="Lucas S."/>
            <person name="Glavina del Rio T."/>
            <person name="Pitluck S."/>
            <person name="Rokhsar D."/>
            <person name="Bowler C."/>
        </authorList>
    </citation>
    <scope>GENOME REANNOTATION</scope>
    <source>
        <strain evidence="13">CCAP 1055/1</strain>
    </source>
</reference>
<dbReference type="InterPro" id="IPR005122">
    <property type="entry name" value="Uracil-DNA_glycosylase-like"/>
</dbReference>
<evidence type="ECO:0000256" key="10">
    <source>
        <dbReference type="RuleBase" id="RU003780"/>
    </source>
</evidence>
<dbReference type="OrthoDB" id="10031947at2759"/>
<dbReference type="SMART" id="SM00986">
    <property type="entry name" value="UDG"/>
    <property type="match status" value="1"/>
</dbReference>
<keyword evidence="8" id="KW-0539">Nucleus</keyword>
<dbReference type="GO" id="GO:0097510">
    <property type="term" value="P:base-excision repair, AP site formation via deaminated base removal"/>
    <property type="evidence" value="ECO:0007669"/>
    <property type="project" value="TreeGrafter"/>
</dbReference>
<dbReference type="Gene3D" id="3.40.470.10">
    <property type="entry name" value="Uracil-DNA glycosylase-like domain"/>
    <property type="match status" value="1"/>
</dbReference>
<dbReference type="SUPFAM" id="SSF52141">
    <property type="entry name" value="Uracil-DNA glycosylase-like"/>
    <property type="match status" value="1"/>
</dbReference>
<keyword evidence="13" id="KW-1185">Reference proteome</keyword>
<proteinExistence type="inferred from homology"/>
<dbReference type="EMBL" id="CM000611">
    <property type="protein sequence ID" value="EEC48430.1"/>
    <property type="molecule type" value="Genomic_DNA"/>
</dbReference>
<keyword evidence="5 8" id="KW-0227">DNA damage</keyword>
<evidence type="ECO:0000256" key="2">
    <source>
        <dbReference type="ARBA" id="ARBA00004496"/>
    </source>
</evidence>
<dbReference type="Proteomes" id="UP000000759">
    <property type="component" value="Chromosome 8"/>
</dbReference>
<dbReference type="PANTHER" id="PTHR11264">
    <property type="entry name" value="URACIL-DNA GLYCOSYLASE"/>
    <property type="match status" value="1"/>
</dbReference>
<keyword evidence="7 8" id="KW-0234">DNA repair</keyword>
<sequence>MASLTEQTWKEKLSTTFESESFAKLAAFLEIERKMGATIYPPKEDIFSALNLCPFDKIKVVIVGQDPYHGPGQGHGLAFSVRRGVKPPPSLQNVFREAIDDVGIATPMHGNLEHWARQGVLLLNTVLTVRRGEANSHAGQGWERVTDAIIHVVNAKSDGVVFLLWGNPAHKKAASVDSANHFIIRSSHPSPLGATKTKSPFLGSRCFSRANDALKKMGKDPIDWNVK</sequence>
<dbReference type="STRING" id="556484.B7FYW6"/>
<evidence type="ECO:0000259" key="11">
    <source>
        <dbReference type="SMART" id="SM00986"/>
    </source>
</evidence>
<gene>
    <name evidence="12" type="ORF">PHATRDRAFT_12267</name>
</gene>
<comment type="similarity">
    <text evidence="3 8 10">Belongs to the uracil-DNA glycosylase (UDG) superfamily. UNG family.</text>
</comment>
<dbReference type="GO" id="GO:0005739">
    <property type="term" value="C:mitochondrion"/>
    <property type="evidence" value="ECO:0007669"/>
    <property type="project" value="UniProtKB-SubCell"/>
</dbReference>
<dbReference type="InterPro" id="IPR036895">
    <property type="entry name" value="Uracil-DNA_glycosylase-like_sf"/>
</dbReference>
<evidence type="ECO:0000313" key="13">
    <source>
        <dbReference type="Proteomes" id="UP000000759"/>
    </source>
</evidence>
<comment type="function">
    <text evidence="1 8 10">Excises uracil residues from the DNA which can arise as a result of misincorporation of dUMP residues by DNA polymerase or due to deamination of cytosine.</text>
</comment>
<organism evidence="12 13">
    <name type="scientific">Phaeodactylum tricornutum (strain CCAP 1055/1)</name>
    <dbReference type="NCBI Taxonomy" id="556484"/>
    <lineage>
        <taxon>Eukaryota</taxon>
        <taxon>Sar</taxon>
        <taxon>Stramenopiles</taxon>
        <taxon>Ochrophyta</taxon>
        <taxon>Bacillariophyta</taxon>
        <taxon>Bacillariophyceae</taxon>
        <taxon>Bacillariophycidae</taxon>
        <taxon>Naviculales</taxon>
        <taxon>Phaeodactylaceae</taxon>
        <taxon>Phaeodactylum</taxon>
    </lineage>
</organism>
<protein>
    <recommendedName>
        <fullName evidence="8 10">Uracil-DNA glycosylase</fullName>
        <shortName evidence="8">UDG</shortName>
        <ecNumber evidence="8 10">3.2.2.27</ecNumber>
    </recommendedName>
</protein>
<evidence type="ECO:0000256" key="7">
    <source>
        <dbReference type="ARBA" id="ARBA00023204"/>
    </source>
</evidence>
<feature type="active site" description="Proton acceptor" evidence="8 9">
    <location>
        <position position="66"/>
    </location>
</feature>
<evidence type="ECO:0000256" key="6">
    <source>
        <dbReference type="ARBA" id="ARBA00022801"/>
    </source>
</evidence>
<dbReference type="GO" id="GO:0005634">
    <property type="term" value="C:nucleus"/>
    <property type="evidence" value="ECO:0007669"/>
    <property type="project" value="UniProtKB-SubCell"/>
</dbReference>
<dbReference type="AlphaFoldDB" id="B7FYW6"/>
<dbReference type="Pfam" id="PF03167">
    <property type="entry name" value="UDG"/>
    <property type="match status" value="1"/>
</dbReference>
<dbReference type="GeneID" id="7201094"/>
<dbReference type="PROSITE" id="PS00130">
    <property type="entry name" value="U_DNA_GLYCOSYLASE"/>
    <property type="match status" value="1"/>
</dbReference>
<keyword evidence="6 8" id="KW-0378">Hydrolase</keyword>
<dbReference type="FunCoup" id="B7FYW6">
    <property type="interactions" value="110"/>
</dbReference>
<reference evidence="12 13" key="1">
    <citation type="journal article" date="2008" name="Nature">
        <title>The Phaeodactylum genome reveals the evolutionary history of diatom genomes.</title>
        <authorList>
            <person name="Bowler C."/>
            <person name="Allen A.E."/>
            <person name="Badger J.H."/>
            <person name="Grimwood J."/>
            <person name="Jabbari K."/>
            <person name="Kuo A."/>
            <person name="Maheswari U."/>
            <person name="Martens C."/>
            <person name="Maumus F."/>
            <person name="Otillar R.P."/>
            <person name="Rayko E."/>
            <person name="Salamov A."/>
            <person name="Vandepoele K."/>
            <person name="Beszteri B."/>
            <person name="Gruber A."/>
            <person name="Heijde M."/>
            <person name="Katinka M."/>
            <person name="Mock T."/>
            <person name="Valentin K."/>
            <person name="Verret F."/>
            <person name="Berges J.A."/>
            <person name="Brownlee C."/>
            <person name="Cadoret J.P."/>
            <person name="Chiovitti A."/>
            <person name="Choi C.J."/>
            <person name="Coesel S."/>
            <person name="De Martino A."/>
            <person name="Detter J.C."/>
            <person name="Durkin C."/>
            <person name="Falciatore A."/>
            <person name="Fournet J."/>
            <person name="Haruta M."/>
            <person name="Huysman M.J."/>
            <person name="Jenkins B.D."/>
            <person name="Jiroutova K."/>
            <person name="Jorgensen R.E."/>
            <person name="Joubert Y."/>
            <person name="Kaplan A."/>
            <person name="Kroger N."/>
            <person name="Kroth P.G."/>
            <person name="La Roche J."/>
            <person name="Lindquist E."/>
            <person name="Lommer M."/>
            <person name="Martin-Jezequel V."/>
            <person name="Lopez P.J."/>
            <person name="Lucas S."/>
            <person name="Mangogna M."/>
            <person name="McGinnis K."/>
            <person name="Medlin L.K."/>
            <person name="Montsant A."/>
            <person name="Oudot-Le Secq M.P."/>
            <person name="Napoli C."/>
            <person name="Obornik M."/>
            <person name="Parker M.S."/>
            <person name="Petit J.L."/>
            <person name="Porcel B.M."/>
            <person name="Poulsen N."/>
            <person name="Robison M."/>
            <person name="Rychlewski L."/>
            <person name="Rynearson T.A."/>
            <person name="Schmutz J."/>
            <person name="Shapiro H."/>
            <person name="Siaut M."/>
            <person name="Stanley M."/>
            <person name="Sussman M.R."/>
            <person name="Taylor A.R."/>
            <person name="Vardi A."/>
            <person name="von Dassow P."/>
            <person name="Vyverman W."/>
            <person name="Willis A."/>
            <person name="Wyrwicz L.S."/>
            <person name="Rokhsar D.S."/>
            <person name="Weissenbach J."/>
            <person name="Armbrust E.V."/>
            <person name="Green B.R."/>
            <person name="Van de Peer Y."/>
            <person name="Grigoriev I.V."/>
        </authorList>
    </citation>
    <scope>NUCLEOTIDE SEQUENCE [LARGE SCALE GENOMIC DNA]</scope>
    <source>
        <strain evidence="12 13">CCAP 1055/1</strain>
    </source>
</reference>
<accession>B7FYW6</accession>
<evidence type="ECO:0000256" key="8">
    <source>
        <dbReference type="HAMAP-Rule" id="MF_03166"/>
    </source>
</evidence>
<dbReference type="SMART" id="SM00987">
    <property type="entry name" value="UreE_C"/>
    <property type="match status" value="1"/>
</dbReference>
<feature type="domain" description="Uracil-DNA glycosylase-like" evidence="11">
    <location>
        <begin position="51"/>
        <end position="214"/>
    </location>
</feature>
<evidence type="ECO:0000256" key="4">
    <source>
        <dbReference type="ARBA" id="ARBA00022490"/>
    </source>
</evidence>
<evidence type="ECO:0000256" key="5">
    <source>
        <dbReference type="ARBA" id="ARBA00022763"/>
    </source>
</evidence>
<name>B7FYW6_PHATC</name>
<dbReference type="HAMAP" id="MF_00148">
    <property type="entry name" value="UDG"/>
    <property type="match status" value="1"/>
</dbReference>
<keyword evidence="4" id="KW-0963">Cytoplasm</keyword>
<evidence type="ECO:0000313" key="12">
    <source>
        <dbReference type="EMBL" id="EEC48430.1"/>
    </source>
</evidence>
<dbReference type="HOGENOM" id="CLU_485294_0_0_1"/>
<keyword evidence="8" id="KW-0496">Mitochondrion</keyword>
<comment type="catalytic activity">
    <reaction evidence="8 10">
        <text>Hydrolyzes single-stranded DNA or mismatched double-stranded DNA and polynucleotides, releasing free uracil.</text>
        <dbReference type="EC" id="3.2.2.27"/>
    </reaction>
</comment>
<dbReference type="InterPro" id="IPR002043">
    <property type="entry name" value="UDG_fam1"/>
</dbReference>
<dbReference type="NCBIfam" id="NF003591">
    <property type="entry name" value="PRK05254.1-4"/>
    <property type="match status" value="1"/>
</dbReference>
<dbReference type="NCBIfam" id="TIGR00628">
    <property type="entry name" value="ung"/>
    <property type="match status" value="1"/>
</dbReference>
<dbReference type="FunFam" id="3.40.470.10:FF:000008">
    <property type="entry name" value="Uracil-DNA glycosylase"/>
    <property type="match status" value="1"/>
</dbReference>
<dbReference type="InParanoid" id="B7FYW6"/>
<evidence type="ECO:0000256" key="9">
    <source>
        <dbReference type="PROSITE-ProRule" id="PRU10072"/>
    </source>
</evidence>
<evidence type="ECO:0000256" key="3">
    <source>
        <dbReference type="ARBA" id="ARBA00008184"/>
    </source>
</evidence>
<dbReference type="NCBIfam" id="NF003589">
    <property type="entry name" value="PRK05254.1-2"/>
    <property type="match status" value="1"/>
</dbReference>
<dbReference type="GO" id="GO:0004844">
    <property type="term" value="F:uracil DNA N-glycosylase activity"/>
    <property type="evidence" value="ECO:0007669"/>
    <property type="project" value="UniProtKB-UniRule"/>
</dbReference>
<dbReference type="RefSeq" id="XP_002180239.1">
    <property type="nucleotide sequence ID" value="XM_002180203.1"/>
</dbReference>
<dbReference type="eggNOG" id="KOG2994">
    <property type="taxonomic scope" value="Eukaryota"/>
</dbReference>
<dbReference type="PaxDb" id="2850-Phatr12267"/>